<name>A0A1E7F2L2_9STRA</name>
<accession>A0A1E7F2L2</accession>
<proteinExistence type="predicted"/>
<sequence>MTCSNKDLYSEFQFPRKVEKTNSYGIQYYECCKTGSKVPPFIDDYTFKETVYPQIALSTVAVLSLLLLITALFIPLWLYLRESCKSTNNNNTTTTTDTRAFVLACSTANLYLNCVISYEVLTHLRNSYNTIRCDPPSLFKVTFQTALVYLFAIVVLIIHYVIGIEKQKRFEQGNFDRHEYLNKVDLYWSLVTTYIFPIVFFGYVWITISCCGYMSSATGEMKQVLSPTKK</sequence>
<gene>
    <name evidence="2" type="ORF">FRACYDRAFT_244269</name>
</gene>
<reference evidence="2 3" key="1">
    <citation type="submission" date="2016-09" db="EMBL/GenBank/DDBJ databases">
        <title>Extensive genetic diversity and differential bi-allelic expression allows diatom success in the polar Southern Ocean.</title>
        <authorList>
            <consortium name="DOE Joint Genome Institute"/>
            <person name="Mock T."/>
            <person name="Otillar R.P."/>
            <person name="Strauss J."/>
            <person name="Dupont C."/>
            <person name="Frickenhaus S."/>
            <person name="Maumus F."/>
            <person name="Mcmullan M."/>
            <person name="Sanges R."/>
            <person name="Schmutz J."/>
            <person name="Toseland A."/>
            <person name="Valas R."/>
            <person name="Veluchamy A."/>
            <person name="Ward B.J."/>
            <person name="Allen A."/>
            <person name="Barry K."/>
            <person name="Falciatore A."/>
            <person name="Ferrante M."/>
            <person name="Fortunato A.E."/>
            <person name="Gloeckner G."/>
            <person name="Gruber A."/>
            <person name="Hipkin R."/>
            <person name="Janech M."/>
            <person name="Kroth P."/>
            <person name="Leese F."/>
            <person name="Lindquist E."/>
            <person name="Lyon B.R."/>
            <person name="Martin J."/>
            <person name="Mayer C."/>
            <person name="Parker M."/>
            <person name="Quesneville H."/>
            <person name="Raymond J."/>
            <person name="Uhlig C."/>
            <person name="Valentin K.U."/>
            <person name="Worden A.Z."/>
            <person name="Armbrust E.V."/>
            <person name="Bowler C."/>
            <person name="Green B."/>
            <person name="Moulton V."/>
            <person name="Van Oosterhout C."/>
            <person name="Grigoriev I."/>
        </authorList>
    </citation>
    <scope>NUCLEOTIDE SEQUENCE [LARGE SCALE GENOMIC DNA]</scope>
    <source>
        <strain evidence="2 3">CCMP1102</strain>
    </source>
</reference>
<keyword evidence="1" id="KW-1133">Transmembrane helix</keyword>
<keyword evidence="1" id="KW-0812">Transmembrane</keyword>
<feature type="transmembrane region" description="Helical" evidence="1">
    <location>
        <begin position="141"/>
        <end position="163"/>
    </location>
</feature>
<feature type="transmembrane region" description="Helical" evidence="1">
    <location>
        <begin position="184"/>
        <end position="206"/>
    </location>
</feature>
<dbReference type="OrthoDB" id="48325at2759"/>
<feature type="transmembrane region" description="Helical" evidence="1">
    <location>
        <begin position="100"/>
        <end position="121"/>
    </location>
</feature>
<dbReference type="KEGG" id="fcy:FRACYDRAFT_244269"/>
<dbReference type="EMBL" id="KV784365">
    <property type="protein sequence ID" value="OEU12063.1"/>
    <property type="molecule type" value="Genomic_DNA"/>
</dbReference>
<dbReference type="InParanoid" id="A0A1E7F2L2"/>
<protein>
    <submittedName>
        <fullName evidence="2">Uncharacterized protein</fullName>
    </submittedName>
</protein>
<dbReference type="AlphaFoldDB" id="A0A1E7F2L2"/>
<keyword evidence="3" id="KW-1185">Reference proteome</keyword>
<evidence type="ECO:0000313" key="3">
    <source>
        <dbReference type="Proteomes" id="UP000095751"/>
    </source>
</evidence>
<keyword evidence="1" id="KW-0472">Membrane</keyword>
<evidence type="ECO:0000313" key="2">
    <source>
        <dbReference type="EMBL" id="OEU12063.1"/>
    </source>
</evidence>
<feature type="transmembrane region" description="Helical" evidence="1">
    <location>
        <begin position="55"/>
        <end position="80"/>
    </location>
</feature>
<organism evidence="2 3">
    <name type="scientific">Fragilariopsis cylindrus CCMP1102</name>
    <dbReference type="NCBI Taxonomy" id="635003"/>
    <lineage>
        <taxon>Eukaryota</taxon>
        <taxon>Sar</taxon>
        <taxon>Stramenopiles</taxon>
        <taxon>Ochrophyta</taxon>
        <taxon>Bacillariophyta</taxon>
        <taxon>Bacillariophyceae</taxon>
        <taxon>Bacillariophycidae</taxon>
        <taxon>Bacillariales</taxon>
        <taxon>Bacillariaceae</taxon>
        <taxon>Fragilariopsis</taxon>
    </lineage>
</organism>
<dbReference type="Proteomes" id="UP000095751">
    <property type="component" value="Unassembled WGS sequence"/>
</dbReference>
<evidence type="ECO:0000256" key="1">
    <source>
        <dbReference type="SAM" id="Phobius"/>
    </source>
</evidence>